<keyword evidence="8" id="KW-1185">Reference proteome</keyword>
<dbReference type="Proteomes" id="UP000683360">
    <property type="component" value="Unassembled WGS sequence"/>
</dbReference>
<evidence type="ECO:0000256" key="4">
    <source>
        <dbReference type="PROSITE-ProRule" id="PRU00322"/>
    </source>
</evidence>
<evidence type="ECO:0000256" key="1">
    <source>
        <dbReference type="ARBA" id="ARBA00022723"/>
    </source>
</evidence>
<accession>A0A8S3UUH0</accession>
<organism evidence="7 8">
    <name type="scientific">Mytilus edulis</name>
    <name type="common">Blue mussel</name>
    <dbReference type="NCBI Taxonomy" id="6550"/>
    <lineage>
        <taxon>Eukaryota</taxon>
        <taxon>Metazoa</taxon>
        <taxon>Spiralia</taxon>
        <taxon>Lophotrochozoa</taxon>
        <taxon>Mollusca</taxon>
        <taxon>Bivalvia</taxon>
        <taxon>Autobranchia</taxon>
        <taxon>Pteriomorphia</taxon>
        <taxon>Mytilida</taxon>
        <taxon>Mytiloidea</taxon>
        <taxon>Mytilidae</taxon>
        <taxon>Mytilinae</taxon>
        <taxon>Mytilus</taxon>
    </lineage>
</organism>
<gene>
    <name evidence="7" type="ORF">MEDL_59610</name>
</gene>
<sequence>MKVLGKGNVHNLLIVWLGIKVKELVKNNFLGVTPVVDKHRRPRSADNRLASRWKCCQCNHSNSVDEDVCGKCHHMKDPCCNAPKGKQWKCHACDNLNFEAYTKCSNCSKKRRDPDLPKPAKDLGKIKTKPDGEKSTEIGSKSPDKMTCERCHSRIDVSSRLCETCSNDKPRVTWTNCTDRPNSKPLRHDLMQSVRAKNLRTVKTKQVEAKWRKIVFNCQQNKVNFIDKEFPPTDNSLFKIQVLLAAI</sequence>
<dbReference type="EC" id="3.4.22.-" evidence="7"/>
<dbReference type="OrthoDB" id="10426515at2759"/>
<keyword evidence="3" id="KW-0862">Zinc</keyword>
<dbReference type="GO" id="GO:0008270">
    <property type="term" value="F:zinc ion binding"/>
    <property type="evidence" value="ECO:0007669"/>
    <property type="project" value="UniProtKB-KW"/>
</dbReference>
<evidence type="ECO:0000313" key="8">
    <source>
        <dbReference type="Proteomes" id="UP000683360"/>
    </source>
</evidence>
<feature type="domain" description="RanBP2-type" evidence="6">
    <location>
        <begin position="83"/>
        <end position="113"/>
    </location>
</feature>
<evidence type="ECO:0000256" key="5">
    <source>
        <dbReference type="SAM" id="MobiDB-lite"/>
    </source>
</evidence>
<proteinExistence type="predicted"/>
<dbReference type="EMBL" id="CAJPWZ010002914">
    <property type="protein sequence ID" value="CAG2247762.1"/>
    <property type="molecule type" value="Genomic_DNA"/>
</dbReference>
<evidence type="ECO:0000256" key="3">
    <source>
        <dbReference type="ARBA" id="ARBA00022833"/>
    </source>
</evidence>
<feature type="region of interest" description="Disordered" evidence="5">
    <location>
        <begin position="107"/>
        <end position="141"/>
    </location>
</feature>
<dbReference type="PROSITE" id="PS50199">
    <property type="entry name" value="ZF_RANBP2_2"/>
    <property type="match status" value="1"/>
</dbReference>
<keyword evidence="7" id="KW-0378">Hydrolase</keyword>
<evidence type="ECO:0000313" key="7">
    <source>
        <dbReference type="EMBL" id="CAG2247762.1"/>
    </source>
</evidence>
<dbReference type="PROSITE" id="PS01358">
    <property type="entry name" value="ZF_RANBP2_1"/>
    <property type="match status" value="1"/>
</dbReference>
<evidence type="ECO:0000256" key="2">
    <source>
        <dbReference type="ARBA" id="ARBA00022771"/>
    </source>
</evidence>
<keyword evidence="1" id="KW-0479">Metal-binding</keyword>
<dbReference type="AlphaFoldDB" id="A0A8S3UUH0"/>
<feature type="compositionally biased region" description="Basic and acidic residues" evidence="5">
    <location>
        <begin position="112"/>
        <end position="141"/>
    </location>
</feature>
<evidence type="ECO:0000259" key="6">
    <source>
        <dbReference type="PROSITE" id="PS50199"/>
    </source>
</evidence>
<protein>
    <submittedName>
        <fullName evidence="7">CAPN15</fullName>
        <ecNumber evidence="7">3.4.22.-</ecNumber>
    </submittedName>
</protein>
<dbReference type="GO" id="GO:0016787">
    <property type="term" value="F:hydrolase activity"/>
    <property type="evidence" value="ECO:0007669"/>
    <property type="project" value="UniProtKB-KW"/>
</dbReference>
<reference evidence="7" key="1">
    <citation type="submission" date="2021-03" db="EMBL/GenBank/DDBJ databases">
        <authorList>
            <person name="Bekaert M."/>
        </authorList>
    </citation>
    <scope>NUCLEOTIDE SEQUENCE</scope>
</reference>
<name>A0A8S3UUH0_MYTED</name>
<comment type="caution">
    <text evidence="7">The sequence shown here is derived from an EMBL/GenBank/DDBJ whole genome shotgun (WGS) entry which is preliminary data.</text>
</comment>
<keyword evidence="2 4" id="KW-0863">Zinc-finger</keyword>
<dbReference type="InterPro" id="IPR001876">
    <property type="entry name" value="Znf_RanBP2"/>
</dbReference>